<dbReference type="OrthoDB" id="9766796at2"/>
<comment type="similarity">
    <text evidence="2">Belongs to the FAD-dependent glycerol-3-phosphate dehydrogenase family.</text>
</comment>
<dbReference type="InterPro" id="IPR000447">
    <property type="entry name" value="G3P_DH_FAD-dep"/>
</dbReference>
<proteinExistence type="inferred from homology"/>
<evidence type="ECO:0000256" key="2">
    <source>
        <dbReference type="ARBA" id="ARBA00007330"/>
    </source>
</evidence>
<keyword evidence="6" id="KW-0560">Oxidoreductase</keyword>
<sequence length="521" mass="56760">MKRNENIAKIKNQSEPWDLAVIGGGASGLGIALDALSRGLSVVLLEKADFAKGTSSRSTKLLHGGVRYLAQGDVFLVLEALKERGLMMKNAPHLSGKQAFIIPIYTRWDQLKYGVGLKVYDLMAGRLRIGRSHIISRKKVVEKIPTIKQEGLLGGVVYYDGQFDDARLAVAVAQTCSDMGGCVVNYTEVTGLSKAADGKINGVEAKDLVEGEAFSIPAKSVVNATGVFSDTILKMDQPGVRKSILPSQGAHLALDLSFLGGKDALMIPETPDGRVLFGIPWFGTLILGTTDTPRSEAEAEPKALEEEIDFILETAADYLVKPPTRADVLSVFAGLRPLAAPKTEGAATKEVSRSHKIVVSDSDLFSILGGKWTTFRQMGEDMVDEILKVKKMSAKGSTSAQIRLHGYPNGHPPEGHWRVYGSEAKAIQALIAEQPELQQPLHPKYPNTKAEVVWMARHEMAQRIEDVLARRLRTLFMDAQAALDMAAPVGKILQQELGRDDAWYDKEMADFQAVARGYLLV</sequence>
<dbReference type="EMBL" id="JPOS01000038">
    <property type="protein sequence ID" value="KGE87145.1"/>
    <property type="molecule type" value="Genomic_DNA"/>
</dbReference>
<keyword evidence="4" id="KW-0319">Glycerol metabolism</keyword>
<dbReference type="GO" id="GO:0006071">
    <property type="term" value="P:glycerol metabolic process"/>
    <property type="evidence" value="ECO:0007669"/>
    <property type="project" value="UniProtKB-KW"/>
</dbReference>
<dbReference type="Pfam" id="PF01266">
    <property type="entry name" value="DAO"/>
    <property type="match status" value="1"/>
</dbReference>
<dbReference type="InterPro" id="IPR038299">
    <property type="entry name" value="DAO_C_sf"/>
</dbReference>
<evidence type="ECO:0000259" key="8">
    <source>
        <dbReference type="Pfam" id="PF16901"/>
    </source>
</evidence>
<dbReference type="AlphaFoldDB" id="A0A098S4R6"/>
<dbReference type="Proteomes" id="UP000029736">
    <property type="component" value="Unassembled WGS sequence"/>
</dbReference>
<protein>
    <submittedName>
        <fullName evidence="9">FAD-dependent oxidoreductase</fullName>
    </submittedName>
</protein>
<reference evidence="9 10" key="1">
    <citation type="journal article" date="2014" name="Int. J. Syst. Evol. Microbiol.">
        <title>Phaeodactylibacter xiamenensis gen. nov., sp. nov., a member of the family Saprospiraceae isolated from the marine alga Phaeodactylum tricornutum.</title>
        <authorList>
            <person name="Chen Z.Jr."/>
            <person name="Lei X."/>
            <person name="Lai Q."/>
            <person name="Li Y."/>
            <person name="Zhang B."/>
            <person name="Zhang J."/>
            <person name="Zhang H."/>
            <person name="Yang L."/>
            <person name="Zheng W."/>
            <person name="Tian Y."/>
            <person name="Yu Z."/>
            <person name="Xu H.Jr."/>
            <person name="Zheng T."/>
        </authorList>
    </citation>
    <scope>NUCLEOTIDE SEQUENCE [LARGE SCALE GENOMIC DNA]</scope>
    <source>
        <strain evidence="9 10">KD52</strain>
    </source>
</reference>
<dbReference type="PRINTS" id="PR01001">
    <property type="entry name" value="FADG3PDH"/>
</dbReference>
<dbReference type="Pfam" id="PF16901">
    <property type="entry name" value="DAO_C"/>
    <property type="match status" value="1"/>
</dbReference>
<dbReference type="Gene3D" id="1.10.8.870">
    <property type="entry name" value="Alpha-glycerophosphate oxidase, cap domain"/>
    <property type="match status" value="1"/>
</dbReference>
<evidence type="ECO:0000256" key="4">
    <source>
        <dbReference type="ARBA" id="ARBA00022798"/>
    </source>
</evidence>
<dbReference type="GO" id="GO:0046168">
    <property type="term" value="P:glycerol-3-phosphate catabolic process"/>
    <property type="evidence" value="ECO:0007669"/>
    <property type="project" value="TreeGrafter"/>
</dbReference>
<evidence type="ECO:0000313" key="9">
    <source>
        <dbReference type="EMBL" id="KGE87145.1"/>
    </source>
</evidence>
<evidence type="ECO:0000259" key="7">
    <source>
        <dbReference type="Pfam" id="PF01266"/>
    </source>
</evidence>
<dbReference type="PANTHER" id="PTHR11985:SF35">
    <property type="entry name" value="ANAEROBIC GLYCEROL-3-PHOSPHATE DEHYDROGENASE SUBUNIT A"/>
    <property type="match status" value="1"/>
</dbReference>
<dbReference type="STRING" id="1524460.IX84_15920"/>
<comment type="caution">
    <text evidence="9">The sequence shown here is derived from an EMBL/GenBank/DDBJ whole genome shotgun (WGS) entry which is preliminary data.</text>
</comment>
<feature type="domain" description="Alpha-glycerophosphate oxidase C-terminal" evidence="8">
    <location>
        <begin position="418"/>
        <end position="502"/>
    </location>
</feature>
<dbReference type="InterPro" id="IPR036188">
    <property type="entry name" value="FAD/NAD-bd_sf"/>
</dbReference>
<dbReference type="RefSeq" id="WP_044222551.1">
    <property type="nucleotide sequence ID" value="NZ_JBKAGJ010000015.1"/>
</dbReference>
<evidence type="ECO:0000313" key="10">
    <source>
        <dbReference type="Proteomes" id="UP000029736"/>
    </source>
</evidence>
<evidence type="ECO:0000256" key="5">
    <source>
        <dbReference type="ARBA" id="ARBA00022827"/>
    </source>
</evidence>
<keyword evidence="3" id="KW-0285">Flavoprotein</keyword>
<dbReference type="InterPro" id="IPR031656">
    <property type="entry name" value="DAO_C"/>
</dbReference>
<dbReference type="GO" id="GO:0004368">
    <property type="term" value="F:glycerol-3-phosphate dehydrogenase (quinone) activity"/>
    <property type="evidence" value="ECO:0007669"/>
    <property type="project" value="InterPro"/>
</dbReference>
<accession>A0A098S4R6</accession>
<evidence type="ECO:0000256" key="6">
    <source>
        <dbReference type="ARBA" id="ARBA00023002"/>
    </source>
</evidence>
<evidence type="ECO:0000256" key="1">
    <source>
        <dbReference type="ARBA" id="ARBA00001974"/>
    </source>
</evidence>
<comment type="cofactor">
    <cofactor evidence="1">
        <name>FAD</name>
        <dbReference type="ChEBI" id="CHEBI:57692"/>
    </cofactor>
</comment>
<dbReference type="SUPFAM" id="SSF51905">
    <property type="entry name" value="FAD/NAD(P)-binding domain"/>
    <property type="match status" value="1"/>
</dbReference>
<keyword evidence="10" id="KW-1185">Reference proteome</keyword>
<dbReference type="Gene3D" id="3.30.9.10">
    <property type="entry name" value="D-Amino Acid Oxidase, subunit A, domain 2"/>
    <property type="match status" value="1"/>
</dbReference>
<gene>
    <name evidence="9" type="ORF">IX84_15920</name>
</gene>
<dbReference type="PANTHER" id="PTHR11985">
    <property type="entry name" value="GLYCEROL-3-PHOSPHATE DEHYDROGENASE"/>
    <property type="match status" value="1"/>
</dbReference>
<organism evidence="9 10">
    <name type="scientific">Phaeodactylibacter xiamenensis</name>
    <dbReference type="NCBI Taxonomy" id="1524460"/>
    <lineage>
        <taxon>Bacteria</taxon>
        <taxon>Pseudomonadati</taxon>
        <taxon>Bacteroidota</taxon>
        <taxon>Saprospiria</taxon>
        <taxon>Saprospirales</taxon>
        <taxon>Haliscomenobacteraceae</taxon>
        <taxon>Phaeodactylibacter</taxon>
    </lineage>
</organism>
<dbReference type="InterPro" id="IPR006076">
    <property type="entry name" value="FAD-dep_OxRdtase"/>
</dbReference>
<evidence type="ECO:0000256" key="3">
    <source>
        <dbReference type="ARBA" id="ARBA00022630"/>
    </source>
</evidence>
<keyword evidence="5" id="KW-0274">FAD</keyword>
<name>A0A098S4R6_9BACT</name>
<feature type="domain" description="FAD dependent oxidoreductase" evidence="7">
    <location>
        <begin position="18"/>
        <end position="341"/>
    </location>
</feature>
<dbReference type="Gene3D" id="3.50.50.60">
    <property type="entry name" value="FAD/NAD(P)-binding domain"/>
    <property type="match status" value="1"/>
</dbReference>